<dbReference type="NCBIfam" id="TIGR03359">
    <property type="entry name" value="VI_chp_6"/>
    <property type="match status" value="1"/>
</dbReference>
<gene>
    <name evidence="1" type="primary">tssF</name>
    <name evidence="1" type="ORF">PITCH_A1560011</name>
</gene>
<dbReference type="InterPro" id="IPR010272">
    <property type="entry name" value="T6SS_TssF"/>
</dbReference>
<dbReference type="PANTHER" id="PTHR35370:SF1">
    <property type="entry name" value="TYPE VI SECRETION SYSTEM COMPONENT TSSF1"/>
    <property type="match status" value="1"/>
</dbReference>
<organism evidence="1">
    <name type="scientific">uncultured Desulfobacterium sp</name>
    <dbReference type="NCBI Taxonomy" id="201089"/>
    <lineage>
        <taxon>Bacteria</taxon>
        <taxon>Pseudomonadati</taxon>
        <taxon>Thermodesulfobacteriota</taxon>
        <taxon>Desulfobacteria</taxon>
        <taxon>Desulfobacterales</taxon>
        <taxon>Desulfobacteriaceae</taxon>
        <taxon>Desulfobacterium</taxon>
        <taxon>environmental samples</taxon>
    </lineage>
</organism>
<sequence length="601" mass="68988">MEDSLLNYYERELTFIREMGAEFAKKYPKIAGRLQLEPDKCDDPHTERLIEAFAFLAGRIHKKLEDDFPEITESLLSIIYPHYIRPVPSMSIVRFDPIKQTISPVGYQIDKNTMLYAKSVGGIACQFTTSYPVRIWPVEVASAGLADPIKPVRGAQQVIFINLKTFNNLKVSDIKWDSLRFFLNGPHQHVFHLYELLFNHVCHIECEAINIRGKKETIELRPDDIAPVGFNPEETILPYSKRSFPGYIQLFEYFCFPEKFLFFDLKRLKKLQQYNLKDTLEIRIYINSIAKSNLVVNKDTFSTNSTPAVNLFRRIAEPIRVEQEKTEYRVVPDVRRQEGMEIYSIESVTGMSRTAQGKEVDYRPFYSIRHHLEEDDSRDRRVFWHVERHASGKKGDNGTEVYLSFADLNFNPADPGVETLTVHVTCTNRDIPVRLPAGDPTGDFSMETAAPVTRINSLIKPTPTRRPSLGGALQWRLISHLSLNYLSIVQGGEEALREILSLYDFDNSPSTRQQINGIVSINSEHVTKRMGQGFCRGVQVTIEFDEDKFVGTGLYLFASVLERFLAQYVSVNSFSRLIAKTVQKKEAIKQWPPRNGNRVLL</sequence>
<protein>
    <submittedName>
        <fullName evidence="1">Type VI secretion system protein TssF</fullName>
    </submittedName>
</protein>
<accession>A0A445MTY7</accession>
<proteinExistence type="predicted"/>
<dbReference type="PIRSF" id="PIRSF028304">
    <property type="entry name" value="UCP028304"/>
    <property type="match status" value="1"/>
</dbReference>
<dbReference type="AlphaFoldDB" id="A0A445MTY7"/>
<name>A0A445MTY7_9BACT</name>
<reference evidence="1" key="1">
    <citation type="submission" date="2018-01" db="EMBL/GenBank/DDBJ databases">
        <authorList>
            <person name="Regsiter A."/>
            <person name="William W."/>
        </authorList>
    </citation>
    <scope>NUCLEOTIDE SEQUENCE</scope>
    <source>
        <strain evidence="1">TRIP AH-1</strain>
    </source>
</reference>
<evidence type="ECO:0000313" key="1">
    <source>
        <dbReference type="EMBL" id="SPD72831.1"/>
    </source>
</evidence>
<dbReference type="EMBL" id="OJIN01000064">
    <property type="protein sequence ID" value="SPD72831.1"/>
    <property type="molecule type" value="Genomic_DNA"/>
</dbReference>
<dbReference type="Pfam" id="PF05947">
    <property type="entry name" value="T6SS_TssF"/>
    <property type="match status" value="1"/>
</dbReference>
<dbReference type="PANTHER" id="PTHR35370">
    <property type="entry name" value="CYTOPLASMIC PROTEIN-RELATED-RELATED"/>
    <property type="match status" value="1"/>
</dbReference>